<gene>
    <name evidence="1" type="ORF">M9H77_09463</name>
</gene>
<protein>
    <submittedName>
        <fullName evidence="1">Uncharacterized protein</fullName>
    </submittedName>
</protein>
<proteinExistence type="predicted"/>
<organism evidence="1 2">
    <name type="scientific">Catharanthus roseus</name>
    <name type="common">Madagascar periwinkle</name>
    <name type="synonym">Vinca rosea</name>
    <dbReference type="NCBI Taxonomy" id="4058"/>
    <lineage>
        <taxon>Eukaryota</taxon>
        <taxon>Viridiplantae</taxon>
        <taxon>Streptophyta</taxon>
        <taxon>Embryophyta</taxon>
        <taxon>Tracheophyta</taxon>
        <taxon>Spermatophyta</taxon>
        <taxon>Magnoliopsida</taxon>
        <taxon>eudicotyledons</taxon>
        <taxon>Gunneridae</taxon>
        <taxon>Pentapetalae</taxon>
        <taxon>asterids</taxon>
        <taxon>lamiids</taxon>
        <taxon>Gentianales</taxon>
        <taxon>Apocynaceae</taxon>
        <taxon>Rauvolfioideae</taxon>
        <taxon>Vinceae</taxon>
        <taxon>Catharanthinae</taxon>
        <taxon>Catharanthus</taxon>
    </lineage>
</organism>
<dbReference type="EMBL" id="CM044702">
    <property type="protein sequence ID" value="KAI5678513.1"/>
    <property type="molecule type" value="Genomic_DNA"/>
</dbReference>
<evidence type="ECO:0000313" key="1">
    <source>
        <dbReference type="EMBL" id="KAI5678513.1"/>
    </source>
</evidence>
<sequence>MDSQGPCFHCGTNESPLWIYGPTDKPVLCNACGTKWIETRTLPNLPYKQYDNDQEDPEGLLIFERINKYIPENEIGHGCLLLKRSQEKDSKMLEENTLCSRNLVTGESSKKGDTLSRETGSSCPCIEVEVQDLNRRSQLDKTLIWICEPTGKQVLCNACGTKWIKTRTLPNLPYKQYDNDKDNPKGLLIFESINNYIPQNEIGHGCVLLKPSQEKDSKIDDINNLKSEPMRVSTESTTKSRENNPHHPIVTRLRVRGCSFFLYLEMCFKNKELDKKSGIITDCKF</sequence>
<evidence type="ECO:0000313" key="2">
    <source>
        <dbReference type="Proteomes" id="UP001060085"/>
    </source>
</evidence>
<comment type="caution">
    <text evidence="1">The sequence shown here is derived from an EMBL/GenBank/DDBJ whole genome shotgun (WGS) entry which is preliminary data.</text>
</comment>
<reference evidence="2" key="1">
    <citation type="journal article" date="2023" name="Nat. Plants">
        <title>Single-cell RNA sequencing provides a high-resolution roadmap for understanding the multicellular compartmentation of specialized metabolism.</title>
        <authorList>
            <person name="Sun S."/>
            <person name="Shen X."/>
            <person name="Li Y."/>
            <person name="Li Y."/>
            <person name="Wang S."/>
            <person name="Li R."/>
            <person name="Zhang H."/>
            <person name="Shen G."/>
            <person name="Guo B."/>
            <person name="Wei J."/>
            <person name="Xu J."/>
            <person name="St-Pierre B."/>
            <person name="Chen S."/>
            <person name="Sun C."/>
        </authorList>
    </citation>
    <scope>NUCLEOTIDE SEQUENCE [LARGE SCALE GENOMIC DNA]</scope>
</reference>
<accession>A0ACC0C145</accession>
<keyword evidence="2" id="KW-1185">Reference proteome</keyword>
<dbReference type="Proteomes" id="UP001060085">
    <property type="component" value="Linkage Group LG02"/>
</dbReference>
<name>A0ACC0C145_CATRO</name>